<evidence type="ECO:0000313" key="3">
    <source>
        <dbReference type="Proteomes" id="UP000265325"/>
    </source>
</evidence>
<dbReference type="Proteomes" id="UP000265325">
    <property type="component" value="Unassembled WGS sequence"/>
</dbReference>
<dbReference type="AlphaFoldDB" id="A0A2P2GTT4"/>
<name>A0A2P2GTT4_STREW</name>
<evidence type="ECO:0000259" key="1">
    <source>
        <dbReference type="PROSITE" id="PS50943"/>
    </source>
</evidence>
<dbReference type="InterPro" id="IPR001387">
    <property type="entry name" value="Cro/C1-type_HTH"/>
</dbReference>
<dbReference type="InterPro" id="IPR010982">
    <property type="entry name" value="Lambda_DNA-bd_dom_sf"/>
</dbReference>
<dbReference type="OrthoDB" id="4235039at2"/>
<feature type="domain" description="HTH cro/C1-type" evidence="1">
    <location>
        <begin position="12"/>
        <end position="46"/>
    </location>
</feature>
<evidence type="ECO:0000313" key="2">
    <source>
        <dbReference type="EMBL" id="KKZ74891.1"/>
    </source>
</evidence>
<dbReference type="CDD" id="cd00093">
    <property type="entry name" value="HTH_XRE"/>
    <property type="match status" value="1"/>
</dbReference>
<dbReference type="EMBL" id="LAQS01000006">
    <property type="protein sequence ID" value="KKZ74891.1"/>
    <property type="molecule type" value="Genomic_DNA"/>
</dbReference>
<comment type="caution">
    <text evidence="2">The sequence shown here is derived from an EMBL/GenBank/DDBJ whole genome shotgun (WGS) entry which is preliminary data.</text>
</comment>
<gene>
    <name evidence="2" type="ORF">VO63_05445</name>
</gene>
<reference evidence="2 3" key="1">
    <citation type="submission" date="2015-05" db="EMBL/GenBank/DDBJ databases">
        <title>Draft Genome assembly of Streptomyces showdoensis.</title>
        <authorList>
            <person name="Thapa K.K."/>
            <person name="Metsa-Ketela M."/>
        </authorList>
    </citation>
    <scope>NUCLEOTIDE SEQUENCE [LARGE SCALE GENOMIC DNA]</scope>
    <source>
        <strain evidence="2 3">ATCC 15227</strain>
    </source>
</reference>
<proteinExistence type="predicted"/>
<dbReference type="RefSeq" id="WP_046906392.1">
    <property type="nucleotide sequence ID" value="NZ_BAAAXG010000026.1"/>
</dbReference>
<dbReference type="PROSITE" id="PS50943">
    <property type="entry name" value="HTH_CROC1"/>
    <property type="match status" value="1"/>
</dbReference>
<accession>A0A2P2GTT4</accession>
<sequence>MELDWKRLGKALKAARMAPGVDLTQEEMAEDLGLGRSVIQLIEGGNEYKKPTPSIRAYAARVGWAEGSIETVLAGGQPSLVGEEGSRRAPRPEVADPAVDAGLPVRIVHELKGRGELLDTAVIPLGDGGSMVVVVKGKPGASPEEIARNLEAWREAHGQLLELDYRKAAERDERRDA</sequence>
<protein>
    <recommendedName>
        <fullName evidence="1">HTH cro/C1-type domain-containing protein</fullName>
    </recommendedName>
</protein>
<dbReference type="GO" id="GO:0003677">
    <property type="term" value="F:DNA binding"/>
    <property type="evidence" value="ECO:0007669"/>
    <property type="project" value="InterPro"/>
</dbReference>
<organism evidence="2 3">
    <name type="scientific">Streptomyces showdoensis</name>
    <dbReference type="NCBI Taxonomy" id="68268"/>
    <lineage>
        <taxon>Bacteria</taxon>
        <taxon>Bacillati</taxon>
        <taxon>Actinomycetota</taxon>
        <taxon>Actinomycetes</taxon>
        <taxon>Kitasatosporales</taxon>
        <taxon>Streptomycetaceae</taxon>
        <taxon>Streptomyces</taxon>
    </lineage>
</organism>
<dbReference type="Gene3D" id="1.10.260.40">
    <property type="entry name" value="lambda repressor-like DNA-binding domains"/>
    <property type="match status" value="1"/>
</dbReference>
<dbReference type="SUPFAM" id="SSF47413">
    <property type="entry name" value="lambda repressor-like DNA-binding domains"/>
    <property type="match status" value="1"/>
</dbReference>
<keyword evidence="3" id="KW-1185">Reference proteome</keyword>